<dbReference type="AlphaFoldDB" id="A0A4Z2JGR7"/>
<dbReference type="SUPFAM" id="SSF57302">
    <property type="entry name" value="Snake toxin-like"/>
    <property type="match status" value="1"/>
</dbReference>
<dbReference type="CDD" id="cd23611">
    <property type="entry name" value="TFP_LU_ECD_THFP5"/>
    <property type="match status" value="1"/>
</dbReference>
<proteinExistence type="predicted"/>
<dbReference type="InterPro" id="IPR045860">
    <property type="entry name" value="Snake_toxin-like_sf"/>
</dbReference>
<dbReference type="Gene3D" id="2.10.60.10">
    <property type="entry name" value="CD59"/>
    <property type="match status" value="1"/>
</dbReference>
<reference evidence="2 3" key="1">
    <citation type="submission" date="2019-03" db="EMBL/GenBank/DDBJ databases">
        <title>First draft genome of Liparis tanakae, snailfish: a comprehensive survey of snailfish specific genes.</title>
        <authorList>
            <person name="Kim W."/>
            <person name="Song I."/>
            <person name="Jeong J.-H."/>
            <person name="Kim D."/>
            <person name="Kim S."/>
            <person name="Ryu S."/>
            <person name="Song J.Y."/>
            <person name="Lee S.K."/>
        </authorList>
    </citation>
    <scope>NUCLEOTIDE SEQUENCE [LARGE SCALE GENOMIC DNA]</scope>
    <source>
        <tissue evidence="2">Muscle</tissue>
    </source>
</reference>
<organism evidence="2 3">
    <name type="scientific">Liparis tanakae</name>
    <name type="common">Tanaka's snailfish</name>
    <dbReference type="NCBI Taxonomy" id="230148"/>
    <lineage>
        <taxon>Eukaryota</taxon>
        <taxon>Metazoa</taxon>
        <taxon>Chordata</taxon>
        <taxon>Craniata</taxon>
        <taxon>Vertebrata</taxon>
        <taxon>Euteleostomi</taxon>
        <taxon>Actinopterygii</taxon>
        <taxon>Neopterygii</taxon>
        <taxon>Teleostei</taxon>
        <taxon>Neoteleostei</taxon>
        <taxon>Acanthomorphata</taxon>
        <taxon>Eupercaria</taxon>
        <taxon>Perciformes</taxon>
        <taxon>Cottioidei</taxon>
        <taxon>Cottales</taxon>
        <taxon>Liparidae</taxon>
        <taxon>Liparis</taxon>
    </lineage>
</organism>
<gene>
    <name evidence="2" type="ORF">EYF80_001214</name>
</gene>
<feature type="region of interest" description="Disordered" evidence="1">
    <location>
        <begin position="25"/>
        <end position="51"/>
    </location>
</feature>
<evidence type="ECO:0008006" key="4">
    <source>
        <dbReference type="Google" id="ProtNLM"/>
    </source>
</evidence>
<evidence type="ECO:0000313" key="3">
    <source>
        <dbReference type="Proteomes" id="UP000314294"/>
    </source>
</evidence>
<keyword evidence="3" id="KW-1185">Reference proteome</keyword>
<evidence type="ECO:0000256" key="1">
    <source>
        <dbReference type="SAM" id="MobiDB-lite"/>
    </source>
</evidence>
<accession>A0A4Z2JGR7</accession>
<protein>
    <recommendedName>
        <fullName evidence="4">CD59 glycoprotein</fullName>
    </recommendedName>
</protein>
<name>A0A4Z2JGR7_9TELE</name>
<dbReference type="OrthoDB" id="8846122at2759"/>
<dbReference type="Proteomes" id="UP000314294">
    <property type="component" value="Unassembled WGS sequence"/>
</dbReference>
<sequence length="230" mass="24848">MFRFGIQERYFPGFPSRTLKLRLSKTSVQDQADRRPRSPSSSLTTTTNTTTTTYTTTTTTRVIHGNGSTAASGGAHVIVMGIPALEFGVLSMLQNVLLALEVRVVIADVGSALHAHRVDPVHEATVLEVVAAAILERAMKFLVLALTVALLFAAGDALDCHRCVSRKAGGACELTVETCKPGKDACAAARFLTEPYGQYQKCMALSDCEMLKINAYINMKCCTEDMCNTH</sequence>
<dbReference type="EMBL" id="SRLO01000005">
    <property type="protein sequence ID" value="TNN88432.1"/>
    <property type="molecule type" value="Genomic_DNA"/>
</dbReference>
<comment type="caution">
    <text evidence="2">The sequence shown here is derived from an EMBL/GenBank/DDBJ whole genome shotgun (WGS) entry which is preliminary data.</text>
</comment>
<evidence type="ECO:0000313" key="2">
    <source>
        <dbReference type="EMBL" id="TNN88432.1"/>
    </source>
</evidence>
<dbReference type="GO" id="GO:0098552">
    <property type="term" value="C:side of membrane"/>
    <property type="evidence" value="ECO:0007669"/>
    <property type="project" value="UniProtKB-KW"/>
</dbReference>